<dbReference type="Gene3D" id="3.30.420.150">
    <property type="entry name" value="Exopolyphosphatase. Domain 2"/>
    <property type="match status" value="1"/>
</dbReference>
<comment type="caution">
    <text evidence="3">The sequence shown here is derived from an EMBL/GenBank/DDBJ whole genome shotgun (WGS) entry which is preliminary data.</text>
</comment>
<dbReference type="Gene3D" id="3.30.420.40">
    <property type="match status" value="1"/>
</dbReference>
<evidence type="ECO:0000313" key="3">
    <source>
        <dbReference type="EMBL" id="HIX59369.1"/>
    </source>
</evidence>
<dbReference type="InterPro" id="IPR043129">
    <property type="entry name" value="ATPase_NBD"/>
</dbReference>
<dbReference type="SUPFAM" id="SSF53067">
    <property type="entry name" value="Actin-like ATPase domain"/>
    <property type="match status" value="2"/>
</dbReference>
<feature type="non-terminal residue" evidence="3">
    <location>
        <position position="220"/>
    </location>
</feature>
<dbReference type="Proteomes" id="UP000886817">
    <property type="component" value="Unassembled WGS sequence"/>
</dbReference>
<proteinExistence type="inferred from homology"/>
<dbReference type="GO" id="GO:0016462">
    <property type="term" value="F:pyrophosphatase activity"/>
    <property type="evidence" value="ECO:0007669"/>
    <property type="project" value="TreeGrafter"/>
</dbReference>
<evidence type="ECO:0000256" key="1">
    <source>
        <dbReference type="ARBA" id="ARBA00007125"/>
    </source>
</evidence>
<dbReference type="EMBL" id="DXEX01000144">
    <property type="protein sequence ID" value="HIX59369.1"/>
    <property type="molecule type" value="Genomic_DNA"/>
</dbReference>
<accession>A0A9D1WHP0</accession>
<reference evidence="3" key="1">
    <citation type="journal article" date="2021" name="PeerJ">
        <title>Extensive microbial diversity within the chicken gut microbiome revealed by metagenomics and culture.</title>
        <authorList>
            <person name="Gilroy R."/>
            <person name="Ravi A."/>
            <person name="Getino M."/>
            <person name="Pursley I."/>
            <person name="Horton D.L."/>
            <person name="Alikhan N.F."/>
            <person name="Baker D."/>
            <person name="Gharbi K."/>
            <person name="Hall N."/>
            <person name="Watson M."/>
            <person name="Adriaenssens E.M."/>
            <person name="Foster-Nyarko E."/>
            <person name="Jarju S."/>
            <person name="Secka A."/>
            <person name="Antonio M."/>
            <person name="Oren A."/>
            <person name="Chaudhuri R.R."/>
            <person name="La Ragione R."/>
            <person name="Hildebrand F."/>
            <person name="Pallen M.J."/>
        </authorList>
    </citation>
    <scope>NUCLEOTIDE SEQUENCE</scope>
    <source>
        <strain evidence="3">ChiSjej1B19-8411</strain>
    </source>
</reference>
<dbReference type="InterPro" id="IPR003695">
    <property type="entry name" value="Ppx_GppA_N"/>
</dbReference>
<gene>
    <name evidence="3" type="ORF">IAA45_06600</name>
</gene>
<reference evidence="3" key="2">
    <citation type="submission" date="2021-04" db="EMBL/GenBank/DDBJ databases">
        <authorList>
            <person name="Gilroy R."/>
        </authorList>
    </citation>
    <scope>NUCLEOTIDE SEQUENCE</scope>
    <source>
        <strain evidence="3">ChiSjej1B19-8411</strain>
    </source>
</reference>
<dbReference type="PANTHER" id="PTHR30005:SF0">
    <property type="entry name" value="RETROGRADE REGULATION PROTEIN 2"/>
    <property type="match status" value="1"/>
</dbReference>
<evidence type="ECO:0000313" key="4">
    <source>
        <dbReference type="Proteomes" id="UP000886817"/>
    </source>
</evidence>
<dbReference type="InterPro" id="IPR050273">
    <property type="entry name" value="GppA/Ppx_hydrolase"/>
</dbReference>
<dbReference type="PANTHER" id="PTHR30005">
    <property type="entry name" value="EXOPOLYPHOSPHATASE"/>
    <property type="match status" value="1"/>
</dbReference>
<name>A0A9D1WHP0_9FIRM</name>
<organism evidence="3 4">
    <name type="scientific">Candidatus Blautia gallistercoris</name>
    <dbReference type="NCBI Taxonomy" id="2838490"/>
    <lineage>
        <taxon>Bacteria</taxon>
        <taxon>Bacillati</taxon>
        <taxon>Bacillota</taxon>
        <taxon>Clostridia</taxon>
        <taxon>Lachnospirales</taxon>
        <taxon>Lachnospiraceae</taxon>
        <taxon>Blautia</taxon>
    </lineage>
</organism>
<evidence type="ECO:0000259" key="2">
    <source>
        <dbReference type="Pfam" id="PF02541"/>
    </source>
</evidence>
<feature type="domain" description="Ppx/GppA phosphatase N-terminal" evidence="2">
    <location>
        <begin position="24"/>
        <end position="188"/>
    </location>
</feature>
<protein>
    <submittedName>
        <fullName evidence="3">Exopolyphosphatase</fullName>
    </submittedName>
</protein>
<sequence>MPITTFASVDVGSYETSMKIFEISKKFGMREINHVRYRLELGKDSYRDGKFKQEALEELCRVLLGFKQIMEEYQVTDYRVCTTSALREIKNRELIVEQIYQWTGMRVDILSNSEQRFLGYKSIAALEAGFKKMIQKSTAILDVGGGSVQVSLFDNDTLVTTQNIKIGSLRIRERLKNLEKDTIHYDQLIEEFIRHDLLSFQRLYLKGKEIQHVILLGDFL</sequence>
<comment type="similarity">
    <text evidence="1">Belongs to the GppA/Ppx family.</text>
</comment>
<dbReference type="Pfam" id="PF02541">
    <property type="entry name" value="Ppx-GppA"/>
    <property type="match status" value="1"/>
</dbReference>
<dbReference type="AlphaFoldDB" id="A0A9D1WHP0"/>